<dbReference type="AlphaFoldDB" id="A0A1G8K6F3"/>
<proteinExistence type="predicted"/>
<dbReference type="EMBL" id="FNEI01000002">
    <property type="protein sequence ID" value="SDI39001.1"/>
    <property type="molecule type" value="Genomic_DNA"/>
</dbReference>
<evidence type="ECO:0000313" key="1">
    <source>
        <dbReference type="EMBL" id="SDI39001.1"/>
    </source>
</evidence>
<dbReference type="Proteomes" id="UP000182130">
    <property type="component" value="Unassembled WGS sequence"/>
</dbReference>
<name>A0A1G8K6F3_9MICC</name>
<gene>
    <name evidence="1" type="ORF">SAMN05216555_102147</name>
</gene>
<accession>A0A1G8K6F3</accession>
<reference evidence="2" key="1">
    <citation type="submission" date="2016-10" db="EMBL/GenBank/DDBJ databases">
        <authorList>
            <person name="Varghese N."/>
            <person name="Submissions S."/>
        </authorList>
    </citation>
    <scope>NUCLEOTIDE SEQUENCE [LARGE SCALE GENOMIC DNA]</scope>
    <source>
        <strain evidence="2">CGMCC 1.10783</strain>
    </source>
</reference>
<protein>
    <submittedName>
        <fullName evidence="1">Uncharacterized protein</fullName>
    </submittedName>
</protein>
<keyword evidence="2" id="KW-1185">Reference proteome</keyword>
<dbReference type="RefSeq" id="WP_245679750.1">
    <property type="nucleotide sequence ID" value="NZ_FNEI01000002.1"/>
</dbReference>
<evidence type="ECO:0000313" key="2">
    <source>
        <dbReference type="Proteomes" id="UP000182130"/>
    </source>
</evidence>
<organism evidence="1 2">
    <name type="scientific">Arthrobacter cupressi</name>
    <dbReference type="NCBI Taxonomy" id="1045773"/>
    <lineage>
        <taxon>Bacteria</taxon>
        <taxon>Bacillati</taxon>
        <taxon>Actinomycetota</taxon>
        <taxon>Actinomycetes</taxon>
        <taxon>Micrococcales</taxon>
        <taxon>Micrococcaceae</taxon>
        <taxon>Arthrobacter</taxon>
    </lineage>
</organism>
<sequence length="183" mass="18382">MESLGDNSKPGRPDNQAGSKARATAAVVPLAGLAVVIAGGVTALLGANEPVDFGFVGPAPDFFSLAGAASLGPLTQAGYVIALVGLLVLAMGAGLRRSARSKAAVVLPLLGLAVVIAGVVAALVGRSEPVSFGWFAYAPLSNETFSPAGIAFLGPITQTGYVIAAVGLLLLAFWAGRRLGQWR</sequence>